<dbReference type="SUPFAM" id="SSF54495">
    <property type="entry name" value="UBC-like"/>
    <property type="match status" value="1"/>
</dbReference>
<feature type="domain" description="RWD" evidence="1">
    <location>
        <begin position="7"/>
        <end position="129"/>
    </location>
</feature>
<keyword evidence="3" id="KW-1185">Reference proteome</keyword>
<dbReference type="Proteomes" id="UP000507470">
    <property type="component" value="Unassembled WGS sequence"/>
</dbReference>
<dbReference type="EMBL" id="CACVKT020004553">
    <property type="protein sequence ID" value="CAC5390569.1"/>
    <property type="molecule type" value="Genomic_DNA"/>
</dbReference>
<evidence type="ECO:0000313" key="2">
    <source>
        <dbReference type="EMBL" id="CAC5390569.1"/>
    </source>
</evidence>
<proteinExistence type="predicted"/>
<dbReference type="InterPro" id="IPR017359">
    <property type="entry name" value="Phi-like"/>
</dbReference>
<accession>A0A6J8C638</accession>
<evidence type="ECO:0000259" key="1">
    <source>
        <dbReference type="PROSITE" id="PS50908"/>
    </source>
</evidence>
<reference evidence="2 3" key="1">
    <citation type="submission" date="2020-06" db="EMBL/GenBank/DDBJ databases">
        <authorList>
            <person name="Li R."/>
            <person name="Bekaert M."/>
        </authorList>
    </citation>
    <scope>NUCLEOTIDE SEQUENCE [LARGE SCALE GENOMIC DNA]</scope>
    <source>
        <strain evidence="3">wild</strain>
    </source>
</reference>
<dbReference type="Gene3D" id="3.10.110.10">
    <property type="entry name" value="Ubiquitin Conjugating Enzyme"/>
    <property type="match status" value="1"/>
</dbReference>
<gene>
    <name evidence="2" type="ORF">MCOR_25657</name>
</gene>
<dbReference type="InterPro" id="IPR016135">
    <property type="entry name" value="UBQ-conjugating_enzyme/RWD"/>
</dbReference>
<dbReference type="Pfam" id="PF05773">
    <property type="entry name" value="RWD"/>
    <property type="match status" value="1"/>
</dbReference>
<dbReference type="InterPro" id="IPR059181">
    <property type="entry name" value="RWDD2A-B_C"/>
</dbReference>
<dbReference type="CDD" id="cd23829">
    <property type="entry name" value="RWD_RWDD2"/>
    <property type="match status" value="1"/>
</dbReference>
<dbReference type="PIRSF" id="PIRSF038021">
    <property type="entry name" value="UCP038021_RWDD2"/>
    <property type="match status" value="1"/>
</dbReference>
<organism evidence="2 3">
    <name type="scientific">Mytilus coruscus</name>
    <name type="common">Sea mussel</name>
    <dbReference type="NCBI Taxonomy" id="42192"/>
    <lineage>
        <taxon>Eukaryota</taxon>
        <taxon>Metazoa</taxon>
        <taxon>Spiralia</taxon>
        <taxon>Lophotrochozoa</taxon>
        <taxon>Mollusca</taxon>
        <taxon>Bivalvia</taxon>
        <taxon>Autobranchia</taxon>
        <taxon>Pteriomorphia</taxon>
        <taxon>Mytilida</taxon>
        <taxon>Mytiloidea</taxon>
        <taxon>Mytilidae</taxon>
        <taxon>Mytilinae</taxon>
        <taxon>Mytilus</taxon>
    </lineage>
</organism>
<dbReference type="InterPro" id="IPR010541">
    <property type="entry name" value="Prp3_C"/>
</dbReference>
<name>A0A6J8C638_MYTCO</name>
<dbReference type="OrthoDB" id="432412at2759"/>
<dbReference type="PROSITE" id="PS50908">
    <property type="entry name" value="RWD"/>
    <property type="match status" value="1"/>
</dbReference>
<dbReference type="SMART" id="SM00591">
    <property type="entry name" value="RWD"/>
    <property type="match status" value="1"/>
</dbReference>
<dbReference type="PANTHER" id="PTHR15955:SF8">
    <property type="entry name" value="RWD DOMAIN-CONTAINING PROTEIN 2B-RELATED"/>
    <property type="match status" value="1"/>
</dbReference>
<dbReference type="PANTHER" id="PTHR15955">
    <property type="entry name" value="RWD DOMAIN CONTAINING PROTEIN 2"/>
    <property type="match status" value="1"/>
</dbReference>
<evidence type="ECO:0000313" key="3">
    <source>
        <dbReference type="Proteomes" id="UP000507470"/>
    </source>
</evidence>
<sequence>MLELQVSEIEMLQSMFPNSEELRLDDPAVIAEIRQYLDGKLAYEYLQNRIGFTLKITPGNQKVTIEVVCLYPHEYPSVAPCVFTRCEQMDRNSHSQLNEDLQQYILGVDRGEICMFSVIEWIQENFVKYLKKQQPTKIKKKNIEFDKTFSRLWIYSHHLFSKFKRRDIVDWAHEMKLTGFSLPGKPGIICVEGYSQNIDDYWSRLRALPWKKIVIREREDNAVGKKNINEFHKFDKFEEKVFEVRAARGREYRMDMGLFCDFLNEHNCGHIFSCYFGVDGKGTASSVT</sequence>
<dbReference type="InterPro" id="IPR006575">
    <property type="entry name" value="RWD_dom"/>
</dbReference>
<dbReference type="Pfam" id="PF06544">
    <property type="entry name" value="Prp3_C"/>
    <property type="match status" value="1"/>
</dbReference>
<protein>
    <recommendedName>
        <fullName evidence="1">RWD domain-containing protein</fullName>
    </recommendedName>
</protein>
<dbReference type="CDD" id="cd24163">
    <property type="entry name" value="RWDD2_C"/>
    <property type="match status" value="1"/>
</dbReference>
<dbReference type="AlphaFoldDB" id="A0A6J8C638"/>